<dbReference type="SUPFAM" id="SSF82171">
    <property type="entry name" value="DPP6 N-terminal domain-like"/>
    <property type="match status" value="1"/>
</dbReference>
<evidence type="ECO:0000313" key="2">
    <source>
        <dbReference type="EMBL" id="RNB89644.1"/>
    </source>
</evidence>
<evidence type="ECO:0000256" key="1">
    <source>
        <dbReference type="SAM" id="SignalP"/>
    </source>
</evidence>
<dbReference type="EMBL" id="RHHQ01000008">
    <property type="protein sequence ID" value="RNB89644.1"/>
    <property type="molecule type" value="Genomic_DNA"/>
</dbReference>
<organism evidence="2 3">
    <name type="scientific">Brevibacillus fluminis</name>
    <dbReference type="NCBI Taxonomy" id="511487"/>
    <lineage>
        <taxon>Bacteria</taxon>
        <taxon>Bacillati</taxon>
        <taxon>Bacillota</taxon>
        <taxon>Bacilli</taxon>
        <taxon>Bacillales</taxon>
        <taxon>Paenibacillaceae</taxon>
        <taxon>Brevibacillus</taxon>
    </lineage>
</organism>
<comment type="caution">
    <text evidence="2">The sequence shown here is derived from an EMBL/GenBank/DDBJ whole genome shotgun (WGS) entry which is preliminary data.</text>
</comment>
<reference evidence="2 3" key="1">
    <citation type="submission" date="2018-10" db="EMBL/GenBank/DDBJ databases">
        <title>Phylogenomics of Brevibacillus.</title>
        <authorList>
            <person name="Dunlap C."/>
        </authorList>
    </citation>
    <scope>NUCLEOTIDE SEQUENCE [LARGE SCALE GENOMIC DNA]</scope>
    <source>
        <strain evidence="2 3">JCM 15716</strain>
    </source>
</reference>
<gene>
    <name evidence="2" type="ORF">EDM56_10720</name>
</gene>
<sequence length="410" mass="45434">MKRLVPALMTICLLAVSPAGLIHANPVAATPVSTDWSEASYIGDISGKTHVYRNGNMKQMIMTKDNKLTVLYTAKMGVLLTPHVYPVPGQPERYLIWFEEQVGNTLTDHILVLNANGTFAEVTNMPQQGFGAYTLKWSPDGKKAFYMAENAQNHEGVIGVITPDKHVFEPIFGMIRARATYAESVVGMLHKWHADWIDANNVLLLDGRKGNFYTVDMVNKNFHASYAKTTFQVKNMKVLQGLPDYALLEVGNSRYDLGFMGTDRVHLVNWKTSRILEVPRAIYGSVQTYDQQYLGMTSSKQPVFGETVKLGNQYAFSMISLNPVQNIKKNLLVTSLRNEYLAPQSFSLSPDGSLAAVSMVNPETGAYVTFVAKTANGAVVLERKTAEARTLGWKDNQTLLLGTEAVVVKK</sequence>
<proteinExistence type="predicted"/>
<name>A0A3M8DNR1_9BACL</name>
<feature type="signal peptide" evidence="1">
    <location>
        <begin position="1"/>
        <end position="24"/>
    </location>
</feature>
<dbReference type="OrthoDB" id="9817790at2"/>
<dbReference type="RefSeq" id="WP_122917899.1">
    <property type="nucleotide sequence ID" value="NZ_RHHQ01000008.1"/>
</dbReference>
<evidence type="ECO:0008006" key="4">
    <source>
        <dbReference type="Google" id="ProtNLM"/>
    </source>
</evidence>
<keyword evidence="1" id="KW-0732">Signal</keyword>
<evidence type="ECO:0000313" key="3">
    <source>
        <dbReference type="Proteomes" id="UP000271031"/>
    </source>
</evidence>
<keyword evidence="3" id="KW-1185">Reference proteome</keyword>
<protein>
    <recommendedName>
        <fullName evidence="4">WD40 repeat domain-containing protein</fullName>
    </recommendedName>
</protein>
<dbReference type="AlphaFoldDB" id="A0A3M8DNR1"/>
<dbReference type="Proteomes" id="UP000271031">
    <property type="component" value="Unassembled WGS sequence"/>
</dbReference>
<feature type="chain" id="PRO_5018298174" description="WD40 repeat domain-containing protein" evidence="1">
    <location>
        <begin position="25"/>
        <end position="410"/>
    </location>
</feature>
<accession>A0A3M8DNR1</accession>